<gene>
    <name evidence="3" type="ORF">MSEDJ_56010</name>
</gene>
<dbReference type="Proteomes" id="UP000467193">
    <property type="component" value="Chromosome"/>
</dbReference>
<dbReference type="EMBL" id="AP022588">
    <property type="protein sequence ID" value="BBY31505.1"/>
    <property type="molecule type" value="Genomic_DNA"/>
</dbReference>
<dbReference type="PANTHER" id="PTHR36933:SF1">
    <property type="entry name" value="SLL0788 PROTEIN"/>
    <property type="match status" value="1"/>
</dbReference>
<organism evidence="3 4">
    <name type="scientific">Mycolicibacterium sediminis</name>
    <dbReference type="NCBI Taxonomy" id="1286180"/>
    <lineage>
        <taxon>Bacteria</taxon>
        <taxon>Bacillati</taxon>
        <taxon>Actinomycetota</taxon>
        <taxon>Actinomycetes</taxon>
        <taxon>Mycobacteriales</taxon>
        <taxon>Mycobacteriaceae</taxon>
        <taxon>Mycolicibacterium</taxon>
    </lineage>
</organism>
<feature type="signal peptide" evidence="1">
    <location>
        <begin position="1"/>
        <end position="27"/>
    </location>
</feature>
<name>A0A7I7QZ11_9MYCO</name>
<dbReference type="InterPro" id="IPR005183">
    <property type="entry name" value="DUF305_CopM-like"/>
</dbReference>
<dbReference type="PROSITE" id="PS51257">
    <property type="entry name" value="PROKAR_LIPOPROTEIN"/>
    <property type="match status" value="1"/>
</dbReference>
<dbReference type="RefSeq" id="WP_246230827.1">
    <property type="nucleotide sequence ID" value="NZ_AP022588.1"/>
</dbReference>
<proteinExistence type="predicted"/>
<dbReference type="KEGG" id="msei:MSEDJ_56010"/>
<accession>A0A7I7QZ11</accession>
<dbReference type="Gene3D" id="1.20.1260.10">
    <property type="match status" value="1"/>
</dbReference>
<evidence type="ECO:0000259" key="2">
    <source>
        <dbReference type="Pfam" id="PF03713"/>
    </source>
</evidence>
<dbReference type="AlphaFoldDB" id="A0A7I7QZ11"/>
<feature type="domain" description="DUF305" evidence="2">
    <location>
        <begin position="46"/>
        <end position="189"/>
    </location>
</feature>
<evidence type="ECO:0000313" key="4">
    <source>
        <dbReference type="Proteomes" id="UP000467193"/>
    </source>
</evidence>
<reference evidence="3 4" key="1">
    <citation type="journal article" date="2019" name="Emerg. Microbes Infect.">
        <title>Comprehensive subspecies identification of 175 nontuberculous mycobacteria species based on 7547 genomic profiles.</title>
        <authorList>
            <person name="Matsumoto Y."/>
            <person name="Kinjo T."/>
            <person name="Motooka D."/>
            <person name="Nabeya D."/>
            <person name="Jung N."/>
            <person name="Uechi K."/>
            <person name="Horii T."/>
            <person name="Iida T."/>
            <person name="Fujita J."/>
            <person name="Nakamura S."/>
        </authorList>
    </citation>
    <scope>NUCLEOTIDE SEQUENCE [LARGE SCALE GENOMIC DNA]</scope>
    <source>
        <strain evidence="3 4">JCM 17899</strain>
    </source>
</reference>
<dbReference type="PANTHER" id="PTHR36933">
    <property type="entry name" value="SLL0788 PROTEIN"/>
    <property type="match status" value="1"/>
</dbReference>
<keyword evidence="1" id="KW-0732">Signal</keyword>
<sequence length="202" mass="21415">MKWAPIGIAVCMALVLGLSGCNGTDQAVQDSRGSSTSDAVDHNDADVAFLQQMIPHHAQAIEMSDVLLATSGVSPQIAAQARSIKVRQTSEIAMMRGWLTTWATGPAAVQPPHHSGQCGMVSPRELAALHDAESAVADRLYLELMISHHAGAIAMARVETGAGRSAFATDYARGIMSSQQREIDVMRSMSKPDIPVTDPPPC</sequence>
<protein>
    <submittedName>
        <fullName evidence="3">DUF305 domain-containing protein</fullName>
    </submittedName>
</protein>
<evidence type="ECO:0000313" key="3">
    <source>
        <dbReference type="EMBL" id="BBY31505.1"/>
    </source>
</evidence>
<evidence type="ECO:0000256" key="1">
    <source>
        <dbReference type="SAM" id="SignalP"/>
    </source>
</evidence>
<feature type="chain" id="PRO_5029446455" evidence="1">
    <location>
        <begin position="28"/>
        <end position="202"/>
    </location>
</feature>
<dbReference type="InterPro" id="IPR012347">
    <property type="entry name" value="Ferritin-like"/>
</dbReference>
<keyword evidence="4" id="KW-1185">Reference proteome</keyword>
<dbReference type="Pfam" id="PF03713">
    <property type="entry name" value="DUF305"/>
    <property type="match status" value="1"/>
</dbReference>